<dbReference type="InterPro" id="IPR024478">
    <property type="entry name" value="HlyB_4HB_MCP"/>
</dbReference>
<evidence type="ECO:0000256" key="4">
    <source>
        <dbReference type="ARBA" id="ARBA00023224"/>
    </source>
</evidence>
<comment type="similarity">
    <text evidence="5">Belongs to the methyl-accepting chemotaxis (MCP) protein family.</text>
</comment>
<dbReference type="SUPFAM" id="SSF58104">
    <property type="entry name" value="Methyl-accepting chemotaxis protein (MCP) signaling domain"/>
    <property type="match status" value="1"/>
</dbReference>
<evidence type="ECO:0000256" key="1">
    <source>
        <dbReference type="ARBA" id="ARBA00004236"/>
    </source>
</evidence>
<name>A0ABQ1YP40_9BACL</name>
<dbReference type="Pfam" id="PF12729">
    <property type="entry name" value="4HB_MCP_1"/>
    <property type="match status" value="1"/>
</dbReference>
<evidence type="ECO:0000256" key="6">
    <source>
        <dbReference type="PROSITE-ProRule" id="PRU00284"/>
    </source>
</evidence>
<dbReference type="Gene3D" id="1.10.287.950">
    <property type="entry name" value="Methyl-accepting chemotaxis protein"/>
    <property type="match status" value="1"/>
</dbReference>
<comment type="subcellular location">
    <subcellularLocation>
        <location evidence="1">Cell membrane</location>
    </subcellularLocation>
</comment>
<dbReference type="InterPro" id="IPR003660">
    <property type="entry name" value="HAMP_dom"/>
</dbReference>
<sequence>MKWFTNMKTTVKLITAFVIVSAILCGVGFYGISNLNKMDESIVDMYNNRLTPIAYLGEVNELFLQNRINTRDINSRAKTDAERTEYKNKILDNVKQIETIIEKYTNTALRADELEIMKGYSAVWQRYTTGLDDAIEINNTNINNEEYTDYLSKSDLQTATTDLTNILQGLIEVNMKQAEGSGAYASDLYKSSRTITIAVILVALVLSVGLGYVISQVIARPLNRVVQLVGKVAQGDLSETSEINSKDEVGVLAKSVNDMVLNLRQTVGEILVSAETVSAASQQISASTEEIASGSMSQASAAQTMNELFGELSHAINSVARGAEQASELSDRTMSIAQDGGKVVRVSIDGMTHVNEQMFRLVGDSNKIGEIIEVIDDIAEQTNLLALNAAIEAARAGDQGRGFAVVADEVRKLAERSGEATKQITKIIKGMQENTQQSVKAVEEGVLASQRTGEAFDSIISMVTETAYKVTEIAAASEEQAAQSSEVMASIESISAATEEAAASSQETASTAQSLAQLAEDLNGAVSIFKIK</sequence>
<evidence type="ECO:0000256" key="7">
    <source>
        <dbReference type="SAM" id="Phobius"/>
    </source>
</evidence>
<feature type="transmembrane region" description="Helical" evidence="7">
    <location>
        <begin position="13"/>
        <end position="32"/>
    </location>
</feature>
<proteinExistence type="inferred from homology"/>
<dbReference type="CDD" id="cd11386">
    <property type="entry name" value="MCP_signal"/>
    <property type="match status" value="1"/>
</dbReference>
<dbReference type="PANTHER" id="PTHR32089:SF112">
    <property type="entry name" value="LYSOZYME-LIKE PROTEIN-RELATED"/>
    <property type="match status" value="1"/>
</dbReference>
<dbReference type="PROSITE" id="PS50111">
    <property type="entry name" value="CHEMOTAXIS_TRANSDUC_2"/>
    <property type="match status" value="1"/>
</dbReference>
<keyword evidence="2" id="KW-1003">Cell membrane</keyword>
<dbReference type="PANTHER" id="PTHR32089">
    <property type="entry name" value="METHYL-ACCEPTING CHEMOTAXIS PROTEIN MCPB"/>
    <property type="match status" value="1"/>
</dbReference>
<dbReference type="SMART" id="SM00304">
    <property type="entry name" value="HAMP"/>
    <property type="match status" value="2"/>
</dbReference>
<feature type="transmembrane region" description="Helical" evidence="7">
    <location>
        <begin position="195"/>
        <end position="214"/>
    </location>
</feature>
<accession>A0ABQ1YP40</accession>
<evidence type="ECO:0000256" key="5">
    <source>
        <dbReference type="ARBA" id="ARBA00029447"/>
    </source>
</evidence>
<keyword evidence="4 6" id="KW-0807">Transducer</keyword>
<dbReference type="Proteomes" id="UP000659344">
    <property type="component" value="Unassembled WGS sequence"/>
</dbReference>
<reference evidence="11" key="1">
    <citation type="journal article" date="2019" name="Int. J. Syst. Evol. Microbiol.">
        <title>The Global Catalogue of Microorganisms (GCM) 10K type strain sequencing project: providing services to taxonomists for standard genome sequencing and annotation.</title>
        <authorList>
            <consortium name="The Broad Institute Genomics Platform"/>
            <consortium name="The Broad Institute Genome Sequencing Center for Infectious Disease"/>
            <person name="Wu L."/>
            <person name="Ma J."/>
        </authorList>
    </citation>
    <scope>NUCLEOTIDE SEQUENCE [LARGE SCALE GENOMIC DNA]</scope>
    <source>
        <strain evidence="11">CGMCC 1.12769</strain>
    </source>
</reference>
<protein>
    <submittedName>
        <fullName evidence="10">Methyl-accepting chemotaxis protein</fullName>
    </submittedName>
</protein>
<evidence type="ECO:0000256" key="2">
    <source>
        <dbReference type="ARBA" id="ARBA00022475"/>
    </source>
</evidence>
<comment type="caution">
    <text evidence="10">The sequence shown here is derived from an EMBL/GenBank/DDBJ whole genome shotgun (WGS) entry which is preliminary data.</text>
</comment>
<keyword evidence="7" id="KW-1133">Transmembrane helix</keyword>
<organism evidence="10 11">
    <name type="scientific">Paenibacillus segetis</name>
    <dbReference type="NCBI Taxonomy" id="1325360"/>
    <lineage>
        <taxon>Bacteria</taxon>
        <taxon>Bacillati</taxon>
        <taxon>Bacillota</taxon>
        <taxon>Bacilli</taxon>
        <taxon>Bacillales</taxon>
        <taxon>Paenibacillaceae</taxon>
        <taxon>Paenibacillus</taxon>
    </lineage>
</organism>
<dbReference type="SMART" id="SM00283">
    <property type="entry name" value="MA"/>
    <property type="match status" value="1"/>
</dbReference>
<keyword evidence="3 7" id="KW-0472">Membrane</keyword>
<evidence type="ECO:0000259" key="9">
    <source>
        <dbReference type="PROSITE" id="PS50885"/>
    </source>
</evidence>
<evidence type="ECO:0000313" key="11">
    <source>
        <dbReference type="Proteomes" id="UP000659344"/>
    </source>
</evidence>
<feature type="domain" description="Methyl-accepting transducer" evidence="8">
    <location>
        <begin position="273"/>
        <end position="516"/>
    </location>
</feature>
<dbReference type="EMBL" id="BMFT01000002">
    <property type="protein sequence ID" value="GGH31567.1"/>
    <property type="molecule type" value="Genomic_DNA"/>
</dbReference>
<gene>
    <name evidence="10" type="primary">mcp40H-14</name>
    <name evidence="10" type="ORF">GCM10008013_35360</name>
</gene>
<dbReference type="RefSeq" id="WP_188541177.1">
    <property type="nucleotide sequence ID" value="NZ_BMFT01000002.1"/>
</dbReference>
<dbReference type="InterPro" id="IPR004089">
    <property type="entry name" value="MCPsignal_dom"/>
</dbReference>
<keyword evidence="7" id="KW-0812">Transmembrane</keyword>
<feature type="domain" description="HAMP" evidence="9">
    <location>
        <begin position="216"/>
        <end position="268"/>
    </location>
</feature>
<dbReference type="PROSITE" id="PS50885">
    <property type="entry name" value="HAMP"/>
    <property type="match status" value="1"/>
</dbReference>
<keyword evidence="11" id="KW-1185">Reference proteome</keyword>
<evidence type="ECO:0000313" key="10">
    <source>
        <dbReference type="EMBL" id="GGH31567.1"/>
    </source>
</evidence>
<dbReference type="Pfam" id="PF00672">
    <property type="entry name" value="HAMP"/>
    <property type="match status" value="1"/>
</dbReference>
<evidence type="ECO:0000259" key="8">
    <source>
        <dbReference type="PROSITE" id="PS50111"/>
    </source>
</evidence>
<dbReference type="CDD" id="cd06225">
    <property type="entry name" value="HAMP"/>
    <property type="match status" value="1"/>
</dbReference>
<dbReference type="Pfam" id="PF00015">
    <property type="entry name" value="MCPsignal"/>
    <property type="match status" value="1"/>
</dbReference>
<evidence type="ECO:0000256" key="3">
    <source>
        <dbReference type="ARBA" id="ARBA00023136"/>
    </source>
</evidence>